<dbReference type="EMBL" id="UYYG01001200">
    <property type="protein sequence ID" value="VDN60054.1"/>
    <property type="molecule type" value="Genomic_DNA"/>
</dbReference>
<name>A0A0N4UIF6_DRAME</name>
<protein>
    <submittedName>
        <fullName evidence="1 4">Uncharacterized protein</fullName>
    </submittedName>
</protein>
<organism evidence="2 4">
    <name type="scientific">Dracunculus medinensis</name>
    <name type="common">Guinea worm</name>
    <dbReference type="NCBI Taxonomy" id="318479"/>
    <lineage>
        <taxon>Eukaryota</taxon>
        <taxon>Metazoa</taxon>
        <taxon>Ecdysozoa</taxon>
        <taxon>Nematoda</taxon>
        <taxon>Chromadorea</taxon>
        <taxon>Rhabditida</taxon>
        <taxon>Spirurina</taxon>
        <taxon>Dracunculoidea</taxon>
        <taxon>Dracunculidae</taxon>
        <taxon>Dracunculus</taxon>
    </lineage>
</organism>
<accession>A0A0N4UIF6</accession>
<dbReference type="AlphaFoldDB" id="A0A0N4UIF6"/>
<proteinExistence type="predicted"/>
<keyword evidence="3" id="KW-1185">Reference proteome</keyword>
<dbReference type="Proteomes" id="UP000274756">
    <property type="component" value="Unassembled WGS sequence"/>
</dbReference>
<reference evidence="1 3" key="2">
    <citation type="submission" date="2018-11" db="EMBL/GenBank/DDBJ databases">
        <authorList>
            <consortium name="Pathogen Informatics"/>
        </authorList>
    </citation>
    <scope>NUCLEOTIDE SEQUENCE [LARGE SCALE GENOMIC DNA]</scope>
</reference>
<evidence type="ECO:0000313" key="3">
    <source>
        <dbReference type="Proteomes" id="UP000274756"/>
    </source>
</evidence>
<sequence>MASDRAAWKRLTLIAVGASLTSNDGRLRISPDPARLAHYDYSFNNMTVVCSQQVDGKLQETDVVVNVDSLIGDDDNNGRYRMDDFESLPKNFKEIVHTRMNIKIGIGYGEWSCCTACCCTSETCSYEYALSSKECDKLESYRTRLAYLSFFKINPYREIKVAIARNIHIQQAIITFDKYLSTAPYHLTGIPIYSTLLRTDQNWKTLQRYLLAKLIKDKDYFKTIKGKLGQFVESESCNDMKEKFDCRILDEYLEYAVDAVFSAGSYKEMQIILNNVSATATRIGFDEVPDFKFLGSTLIPNGQAKL</sequence>
<reference evidence="4" key="1">
    <citation type="submission" date="2017-02" db="UniProtKB">
        <authorList>
            <consortium name="WormBaseParasite"/>
        </authorList>
    </citation>
    <scope>IDENTIFICATION</scope>
</reference>
<evidence type="ECO:0000313" key="4">
    <source>
        <dbReference type="WBParaSite" id="DME_0000738901-mRNA-1"/>
    </source>
</evidence>
<dbReference type="OrthoDB" id="5820734at2759"/>
<gene>
    <name evidence="1" type="ORF">DME_LOCUS10027</name>
</gene>
<dbReference type="Proteomes" id="UP000038040">
    <property type="component" value="Unplaced"/>
</dbReference>
<dbReference type="WBParaSite" id="DME_0000738901-mRNA-1">
    <property type="protein sequence ID" value="DME_0000738901-mRNA-1"/>
    <property type="gene ID" value="DME_0000738901"/>
</dbReference>
<evidence type="ECO:0000313" key="1">
    <source>
        <dbReference type="EMBL" id="VDN60054.1"/>
    </source>
</evidence>
<evidence type="ECO:0000313" key="2">
    <source>
        <dbReference type="Proteomes" id="UP000038040"/>
    </source>
</evidence>